<organism evidence="2 3">
    <name type="scientific">Lasiosphaeria ovina</name>
    <dbReference type="NCBI Taxonomy" id="92902"/>
    <lineage>
        <taxon>Eukaryota</taxon>
        <taxon>Fungi</taxon>
        <taxon>Dikarya</taxon>
        <taxon>Ascomycota</taxon>
        <taxon>Pezizomycotina</taxon>
        <taxon>Sordariomycetes</taxon>
        <taxon>Sordariomycetidae</taxon>
        <taxon>Sordariales</taxon>
        <taxon>Lasiosphaeriaceae</taxon>
        <taxon>Lasiosphaeria</taxon>
    </lineage>
</organism>
<accession>A0AAE0KLL3</accession>
<reference evidence="2" key="2">
    <citation type="submission" date="2023-06" db="EMBL/GenBank/DDBJ databases">
        <authorList>
            <consortium name="Lawrence Berkeley National Laboratory"/>
            <person name="Haridas S."/>
            <person name="Hensen N."/>
            <person name="Bonometti L."/>
            <person name="Westerberg I."/>
            <person name="Brannstrom I.O."/>
            <person name="Guillou S."/>
            <person name="Cros-Aarteil S."/>
            <person name="Calhoun S."/>
            <person name="Kuo A."/>
            <person name="Mondo S."/>
            <person name="Pangilinan J."/>
            <person name="Riley R."/>
            <person name="Labutti K."/>
            <person name="Andreopoulos B."/>
            <person name="Lipzen A."/>
            <person name="Chen C."/>
            <person name="Yanf M."/>
            <person name="Daum C."/>
            <person name="Ng V."/>
            <person name="Clum A."/>
            <person name="Steindorff A."/>
            <person name="Ohm R."/>
            <person name="Martin F."/>
            <person name="Silar P."/>
            <person name="Natvig D."/>
            <person name="Lalanne C."/>
            <person name="Gautier V."/>
            <person name="Ament-Velasquez S.L."/>
            <person name="Kruys A."/>
            <person name="Hutchinson M.I."/>
            <person name="Powell A.J."/>
            <person name="Barry K."/>
            <person name="Miller A.N."/>
            <person name="Grigoriev I.V."/>
            <person name="Debuchy R."/>
            <person name="Gladieux P."/>
            <person name="Thoren M.H."/>
            <person name="Johannesson H."/>
        </authorList>
    </citation>
    <scope>NUCLEOTIDE SEQUENCE</scope>
    <source>
        <strain evidence="2">CBS 958.72</strain>
    </source>
</reference>
<dbReference type="Proteomes" id="UP001287356">
    <property type="component" value="Unassembled WGS sequence"/>
</dbReference>
<dbReference type="PANTHER" id="PTHR33303">
    <property type="entry name" value="CYTOPLASMIC PROTEIN-RELATED"/>
    <property type="match status" value="1"/>
</dbReference>
<dbReference type="AlphaFoldDB" id="A0AAE0KLL3"/>
<dbReference type="InterPro" id="IPR003781">
    <property type="entry name" value="CoA-bd"/>
</dbReference>
<dbReference type="SMART" id="SM00881">
    <property type="entry name" value="CoA_binding"/>
    <property type="match status" value="1"/>
</dbReference>
<sequence length="206" mass="22307">MSLFRHLLPRPARSTSLFVTAPLLQPRVLIQIPPRPQEHHHHLDLLARPSSTATMAATDATLRTFFQSPKFAVVGASTNPDKFGYKVFKWYVTRDLDVTPVNPGATAIKIGDEELPTVGSLSDIADPADTSVSFITPPPVTLETLKLAKELGFPAVFLQPGTFDDEVLEFARDNFKAAVAGDGGWGSEGWCVLVDGDRGLKAVGKL</sequence>
<evidence type="ECO:0000313" key="3">
    <source>
        <dbReference type="Proteomes" id="UP001287356"/>
    </source>
</evidence>
<reference evidence="2" key="1">
    <citation type="journal article" date="2023" name="Mol. Phylogenet. Evol.">
        <title>Genome-scale phylogeny and comparative genomics of the fungal order Sordariales.</title>
        <authorList>
            <person name="Hensen N."/>
            <person name="Bonometti L."/>
            <person name="Westerberg I."/>
            <person name="Brannstrom I.O."/>
            <person name="Guillou S."/>
            <person name="Cros-Aarteil S."/>
            <person name="Calhoun S."/>
            <person name="Haridas S."/>
            <person name="Kuo A."/>
            <person name="Mondo S."/>
            <person name="Pangilinan J."/>
            <person name="Riley R."/>
            <person name="LaButti K."/>
            <person name="Andreopoulos B."/>
            <person name="Lipzen A."/>
            <person name="Chen C."/>
            <person name="Yan M."/>
            <person name="Daum C."/>
            <person name="Ng V."/>
            <person name="Clum A."/>
            <person name="Steindorff A."/>
            <person name="Ohm R.A."/>
            <person name="Martin F."/>
            <person name="Silar P."/>
            <person name="Natvig D.O."/>
            <person name="Lalanne C."/>
            <person name="Gautier V."/>
            <person name="Ament-Velasquez S.L."/>
            <person name="Kruys A."/>
            <person name="Hutchinson M.I."/>
            <person name="Powell A.J."/>
            <person name="Barry K."/>
            <person name="Miller A.N."/>
            <person name="Grigoriev I.V."/>
            <person name="Debuchy R."/>
            <person name="Gladieux P."/>
            <person name="Hiltunen Thoren M."/>
            <person name="Johannesson H."/>
        </authorList>
    </citation>
    <scope>NUCLEOTIDE SEQUENCE</scope>
    <source>
        <strain evidence="2">CBS 958.72</strain>
    </source>
</reference>
<evidence type="ECO:0000313" key="2">
    <source>
        <dbReference type="EMBL" id="KAK3378723.1"/>
    </source>
</evidence>
<dbReference type="PANTHER" id="PTHR33303:SF2">
    <property type="entry name" value="COA-BINDING DOMAIN-CONTAINING PROTEIN"/>
    <property type="match status" value="1"/>
</dbReference>
<keyword evidence="3" id="KW-1185">Reference proteome</keyword>
<protein>
    <submittedName>
        <fullName evidence="2">CoA binding domain-containing protein</fullName>
    </submittedName>
</protein>
<name>A0AAE0KLL3_9PEZI</name>
<gene>
    <name evidence="2" type="ORF">B0T24DRAFT_609795</name>
</gene>
<dbReference type="InterPro" id="IPR036291">
    <property type="entry name" value="NAD(P)-bd_dom_sf"/>
</dbReference>
<dbReference type="Pfam" id="PF13380">
    <property type="entry name" value="CoA_binding_2"/>
    <property type="match status" value="1"/>
</dbReference>
<evidence type="ECO:0000259" key="1">
    <source>
        <dbReference type="SMART" id="SM00881"/>
    </source>
</evidence>
<dbReference type="EMBL" id="JAULSN010000002">
    <property type="protein sequence ID" value="KAK3378723.1"/>
    <property type="molecule type" value="Genomic_DNA"/>
</dbReference>
<dbReference type="SUPFAM" id="SSF51735">
    <property type="entry name" value="NAD(P)-binding Rossmann-fold domains"/>
    <property type="match status" value="1"/>
</dbReference>
<feature type="domain" description="CoA-binding" evidence="1">
    <location>
        <begin position="65"/>
        <end position="162"/>
    </location>
</feature>
<comment type="caution">
    <text evidence="2">The sequence shown here is derived from an EMBL/GenBank/DDBJ whole genome shotgun (WGS) entry which is preliminary data.</text>
</comment>
<dbReference type="Gene3D" id="3.40.50.720">
    <property type="entry name" value="NAD(P)-binding Rossmann-like Domain"/>
    <property type="match status" value="1"/>
</dbReference>
<proteinExistence type="predicted"/>